<reference evidence="1" key="1">
    <citation type="journal article" date="2015" name="Nature">
        <title>Complex archaea that bridge the gap between prokaryotes and eukaryotes.</title>
        <authorList>
            <person name="Spang A."/>
            <person name="Saw J.H."/>
            <person name="Jorgensen S.L."/>
            <person name="Zaremba-Niedzwiedzka K."/>
            <person name="Martijn J."/>
            <person name="Lind A.E."/>
            <person name="van Eijk R."/>
            <person name="Schleper C."/>
            <person name="Guy L."/>
            <person name="Ettema T.J."/>
        </authorList>
    </citation>
    <scope>NUCLEOTIDE SEQUENCE</scope>
</reference>
<accession>A0A0F9MK76</accession>
<evidence type="ECO:0000313" key="1">
    <source>
        <dbReference type="EMBL" id="KKN07750.1"/>
    </source>
</evidence>
<gene>
    <name evidence="1" type="ORF">LCGC14_1063750</name>
</gene>
<comment type="caution">
    <text evidence="1">The sequence shown here is derived from an EMBL/GenBank/DDBJ whole genome shotgun (WGS) entry which is preliminary data.</text>
</comment>
<sequence>MKFEFHRNINTFMKTMIEKQFKMKFFKFVDYNEFK</sequence>
<proteinExistence type="predicted"/>
<dbReference type="AlphaFoldDB" id="A0A0F9MK76"/>
<protein>
    <submittedName>
        <fullName evidence="1">Uncharacterized protein</fullName>
    </submittedName>
</protein>
<dbReference type="EMBL" id="LAZR01004533">
    <property type="protein sequence ID" value="KKN07750.1"/>
    <property type="molecule type" value="Genomic_DNA"/>
</dbReference>
<name>A0A0F9MK76_9ZZZZ</name>
<organism evidence="1">
    <name type="scientific">marine sediment metagenome</name>
    <dbReference type="NCBI Taxonomy" id="412755"/>
    <lineage>
        <taxon>unclassified sequences</taxon>
        <taxon>metagenomes</taxon>
        <taxon>ecological metagenomes</taxon>
    </lineage>
</organism>